<keyword evidence="9" id="KW-0472">Membrane</keyword>
<keyword evidence="8" id="KW-0503">Monooxygenase</keyword>
<dbReference type="Proteomes" id="UP000703269">
    <property type="component" value="Unassembled WGS sequence"/>
</dbReference>
<evidence type="ECO:0000313" key="10">
    <source>
        <dbReference type="EMBL" id="GJE93186.1"/>
    </source>
</evidence>
<dbReference type="GO" id="GO:0004497">
    <property type="term" value="F:monooxygenase activity"/>
    <property type="evidence" value="ECO:0007669"/>
    <property type="project" value="UniProtKB-KW"/>
</dbReference>
<evidence type="ECO:0000256" key="4">
    <source>
        <dbReference type="ARBA" id="ARBA00022723"/>
    </source>
</evidence>
<dbReference type="GO" id="GO:0005506">
    <property type="term" value="F:iron ion binding"/>
    <property type="evidence" value="ECO:0007669"/>
    <property type="project" value="InterPro"/>
</dbReference>
<evidence type="ECO:0000256" key="9">
    <source>
        <dbReference type="SAM" id="Phobius"/>
    </source>
</evidence>
<evidence type="ECO:0000256" key="3">
    <source>
        <dbReference type="ARBA" id="ARBA00010617"/>
    </source>
</evidence>
<gene>
    <name evidence="10" type="ORF">PsYK624_093450</name>
</gene>
<dbReference type="SUPFAM" id="SSF48264">
    <property type="entry name" value="Cytochrome P450"/>
    <property type="match status" value="1"/>
</dbReference>
<evidence type="ECO:0000256" key="5">
    <source>
        <dbReference type="ARBA" id="ARBA00023002"/>
    </source>
</evidence>
<protein>
    <submittedName>
        <fullName evidence="10">Cytochrome P450</fullName>
    </submittedName>
</protein>
<dbReference type="OrthoDB" id="1470350at2759"/>
<evidence type="ECO:0000256" key="8">
    <source>
        <dbReference type="RuleBase" id="RU000461"/>
    </source>
</evidence>
<keyword evidence="9" id="KW-1133">Transmembrane helix</keyword>
<dbReference type="GO" id="GO:0020037">
    <property type="term" value="F:heme binding"/>
    <property type="evidence" value="ECO:0007669"/>
    <property type="project" value="InterPro"/>
</dbReference>
<evidence type="ECO:0000256" key="6">
    <source>
        <dbReference type="ARBA" id="ARBA00023004"/>
    </source>
</evidence>
<keyword evidence="5 8" id="KW-0560">Oxidoreductase</keyword>
<dbReference type="InterPro" id="IPR001128">
    <property type="entry name" value="Cyt_P450"/>
</dbReference>
<evidence type="ECO:0000313" key="11">
    <source>
        <dbReference type="Proteomes" id="UP000703269"/>
    </source>
</evidence>
<comment type="cofactor">
    <cofactor evidence="1 7">
        <name>heme</name>
        <dbReference type="ChEBI" id="CHEBI:30413"/>
    </cofactor>
</comment>
<dbReference type="InterPro" id="IPR036396">
    <property type="entry name" value="Cyt_P450_sf"/>
</dbReference>
<evidence type="ECO:0000256" key="1">
    <source>
        <dbReference type="ARBA" id="ARBA00001971"/>
    </source>
</evidence>
<dbReference type="CDD" id="cd11062">
    <property type="entry name" value="CYP58-like"/>
    <property type="match status" value="1"/>
</dbReference>
<feature type="transmembrane region" description="Helical" evidence="9">
    <location>
        <begin position="7"/>
        <end position="28"/>
    </location>
</feature>
<dbReference type="GO" id="GO:0016705">
    <property type="term" value="F:oxidoreductase activity, acting on paired donors, with incorporation or reduction of molecular oxygen"/>
    <property type="evidence" value="ECO:0007669"/>
    <property type="project" value="InterPro"/>
</dbReference>
<dbReference type="Gene3D" id="1.10.630.10">
    <property type="entry name" value="Cytochrome P450"/>
    <property type="match status" value="1"/>
</dbReference>
<dbReference type="InterPro" id="IPR002401">
    <property type="entry name" value="Cyt_P450_E_grp-I"/>
</dbReference>
<dbReference type="AlphaFoldDB" id="A0A9P3GE14"/>
<dbReference type="PANTHER" id="PTHR24305:SF157">
    <property type="entry name" value="N-ACETYLTRYPTOPHAN 6-HYDROXYLASE IVOC-RELATED"/>
    <property type="match status" value="1"/>
</dbReference>
<feature type="binding site" description="axial binding residue" evidence="7">
    <location>
        <position position="449"/>
    </location>
    <ligand>
        <name>heme</name>
        <dbReference type="ChEBI" id="CHEBI:30413"/>
    </ligand>
    <ligandPart>
        <name>Fe</name>
        <dbReference type="ChEBI" id="CHEBI:18248"/>
    </ligandPart>
</feature>
<dbReference type="PANTHER" id="PTHR24305">
    <property type="entry name" value="CYTOCHROME P450"/>
    <property type="match status" value="1"/>
</dbReference>
<keyword evidence="11" id="KW-1185">Reference proteome</keyword>
<accession>A0A9P3GE14</accession>
<keyword evidence="4 7" id="KW-0479">Metal-binding</keyword>
<dbReference type="EMBL" id="BPQB01000030">
    <property type="protein sequence ID" value="GJE93186.1"/>
    <property type="molecule type" value="Genomic_DNA"/>
</dbReference>
<evidence type="ECO:0000256" key="2">
    <source>
        <dbReference type="ARBA" id="ARBA00005179"/>
    </source>
</evidence>
<name>A0A9P3GE14_9APHY</name>
<dbReference type="PRINTS" id="PR00385">
    <property type="entry name" value="P450"/>
</dbReference>
<dbReference type="PROSITE" id="PS00086">
    <property type="entry name" value="CYTOCHROME_P450"/>
    <property type="match status" value="1"/>
</dbReference>
<dbReference type="PRINTS" id="PR00463">
    <property type="entry name" value="EP450I"/>
</dbReference>
<keyword evidence="9" id="KW-0812">Transmembrane</keyword>
<evidence type="ECO:0000256" key="7">
    <source>
        <dbReference type="PIRSR" id="PIRSR602401-1"/>
    </source>
</evidence>
<dbReference type="InterPro" id="IPR017972">
    <property type="entry name" value="Cyt_P450_CS"/>
</dbReference>
<organism evidence="10 11">
    <name type="scientific">Phanerochaete sordida</name>
    <dbReference type="NCBI Taxonomy" id="48140"/>
    <lineage>
        <taxon>Eukaryota</taxon>
        <taxon>Fungi</taxon>
        <taxon>Dikarya</taxon>
        <taxon>Basidiomycota</taxon>
        <taxon>Agaricomycotina</taxon>
        <taxon>Agaricomycetes</taxon>
        <taxon>Polyporales</taxon>
        <taxon>Phanerochaetaceae</taxon>
        <taxon>Phanerochaete</taxon>
    </lineage>
</organism>
<proteinExistence type="inferred from homology"/>
<keyword evidence="6 7" id="KW-0408">Iron</keyword>
<comment type="caution">
    <text evidence="10">The sequence shown here is derived from an EMBL/GenBank/DDBJ whole genome shotgun (WGS) entry which is preliminary data.</text>
</comment>
<dbReference type="Pfam" id="PF00067">
    <property type="entry name" value="p450"/>
    <property type="match status" value="1"/>
</dbReference>
<dbReference type="InterPro" id="IPR050121">
    <property type="entry name" value="Cytochrome_P450_monoxygenase"/>
</dbReference>
<comment type="pathway">
    <text evidence="2">Secondary metabolite biosynthesis.</text>
</comment>
<sequence>MLDFHETFSVLAFALEALQLLILSWLLYNVTTVIYNIYFHPLARFPGPRLAAASEWWQAYVEVIKEESLSKKLLDLHAKYGDVVRIAPNELHFSKPSAYHEIYNVKNRWDRDMKLYRGLADEESLITIPNYARAKKRRDLTAALFSRKNVIDMQHIVQNCLEDTCANIDAHIAAAQPVDVSAAVRCCTLDVICTLCFARTVHAARAPRFAAPAVRALHAASPFLLVFKHFPLVHALTQRVPPALLVRLVPEMRGLVQVREMLQQEVRAAKAAPQRLQVAQQPTVYHALLAAEHALSDTALCDEGALFINAGTDTTGDALALCAVNVLSRADVHAKLLAELVEVWPTLEEPSPRFERLEKLVYLTAVLKESLRLAHGIVQPMTRVVPAEGAVISGQYIPGGTVVAMSNVFVHWNEELFPDAHAFRPERWLARGADLEPWLVAFSKGPRSCLGINLAWAELYMTVATLFRRYDMKLNGVGPEDIVWRDTFIPHHVGPDLTVIAKRRAK</sequence>
<keyword evidence="7 8" id="KW-0349">Heme</keyword>
<comment type="similarity">
    <text evidence="3 8">Belongs to the cytochrome P450 family.</text>
</comment>
<reference evidence="10 11" key="1">
    <citation type="submission" date="2021-08" db="EMBL/GenBank/DDBJ databases">
        <title>Draft Genome Sequence of Phanerochaete sordida strain YK-624.</title>
        <authorList>
            <person name="Mori T."/>
            <person name="Dohra H."/>
            <person name="Suzuki T."/>
            <person name="Kawagishi H."/>
            <person name="Hirai H."/>
        </authorList>
    </citation>
    <scope>NUCLEOTIDE SEQUENCE [LARGE SCALE GENOMIC DNA]</scope>
    <source>
        <strain evidence="10 11">YK-624</strain>
    </source>
</reference>